<comment type="caution">
    <text evidence="2">The sequence shown here is derived from an EMBL/GenBank/DDBJ whole genome shotgun (WGS) entry which is preliminary data.</text>
</comment>
<evidence type="ECO:0000313" key="3">
    <source>
        <dbReference type="Proteomes" id="UP000225740"/>
    </source>
</evidence>
<dbReference type="InterPro" id="IPR002716">
    <property type="entry name" value="PIN_dom"/>
</dbReference>
<gene>
    <name evidence="2" type="ORF">CEE69_30750</name>
</gene>
<protein>
    <submittedName>
        <fullName evidence="2">PIN domain nuclease</fullName>
    </submittedName>
</protein>
<sequence>MQVLCDTNILVRLANPGDPKHDLTLNALARLSKDGHKRVLVPQCLYEYHVVVTRPVQDNGLGLSGTRAIADIDQLIAINHLMDDEPGIFQKWKSTVGQFKVIGKQAHDARLVAAMDHHGLTCLLTFNDKHFKRFTHLRIVTPDDVVNGGLSGKEK</sequence>
<evidence type="ECO:0000259" key="1">
    <source>
        <dbReference type="Pfam" id="PF01850"/>
    </source>
</evidence>
<dbReference type="EMBL" id="NIZW01000048">
    <property type="protein sequence ID" value="PHQ31483.1"/>
    <property type="molecule type" value="Genomic_DNA"/>
</dbReference>
<dbReference type="CDD" id="cd09854">
    <property type="entry name" value="PIN_VapC-like"/>
    <property type="match status" value="1"/>
</dbReference>
<dbReference type="Pfam" id="PF01850">
    <property type="entry name" value="PIN"/>
    <property type="match status" value="1"/>
</dbReference>
<dbReference type="SUPFAM" id="SSF88723">
    <property type="entry name" value="PIN domain-like"/>
    <property type="match status" value="1"/>
</dbReference>
<organism evidence="2 3">
    <name type="scientific">Rhodopirellula bahusiensis</name>
    <dbReference type="NCBI Taxonomy" id="2014065"/>
    <lineage>
        <taxon>Bacteria</taxon>
        <taxon>Pseudomonadati</taxon>
        <taxon>Planctomycetota</taxon>
        <taxon>Planctomycetia</taxon>
        <taxon>Pirellulales</taxon>
        <taxon>Pirellulaceae</taxon>
        <taxon>Rhodopirellula</taxon>
    </lineage>
</organism>
<dbReference type="Gene3D" id="3.40.50.1010">
    <property type="entry name" value="5'-nuclease"/>
    <property type="match status" value="1"/>
</dbReference>
<evidence type="ECO:0000313" key="2">
    <source>
        <dbReference type="EMBL" id="PHQ31483.1"/>
    </source>
</evidence>
<dbReference type="AlphaFoldDB" id="A0A2G1VXH7"/>
<proteinExistence type="predicted"/>
<keyword evidence="3" id="KW-1185">Reference proteome</keyword>
<name>A0A2G1VXH7_9BACT</name>
<dbReference type="InterPro" id="IPR029060">
    <property type="entry name" value="PIN-like_dom_sf"/>
</dbReference>
<accession>A0A2G1VXH7</accession>
<reference evidence="2 3" key="1">
    <citation type="submission" date="2017-06" db="EMBL/GenBank/DDBJ databases">
        <title>Description of Rhodopirellula bahusiensis sp. nov.</title>
        <authorList>
            <person name="Kizina J."/>
            <person name="Harder J."/>
        </authorList>
    </citation>
    <scope>NUCLEOTIDE SEQUENCE [LARGE SCALE GENOMIC DNA]</scope>
    <source>
        <strain evidence="2 3">SWK21</strain>
    </source>
</reference>
<dbReference type="OrthoDB" id="291270at2"/>
<dbReference type="GeneID" id="90612189"/>
<dbReference type="RefSeq" id="WP_099264377.1">
    <property type="nucleotide sequence ID" value="NZ_NIZW01000048.1"/>
</dbReference>
<feature type="domain" description="PIN" evidence="1">
    <location>
        <begin position="3"/>
        <end position="134"/>
    </location>
</feature>
<dbReference type="Proteomes" id="UP000225740">
    <property type="component" value="Unassembled WGS sequence"/>
</dbReference>